<dbReference type="FunFam" id="3.90.400.10:FF:000002">
    <property type="entry name" value="Sucrose isomerase"/>
    <property type="match status" value="1"/>
</dbReference>
<reference evidence="5 6" key="1">
    <citation type="journal article" date="2017" name="Genome Med.">
        <title>A novel Ruminococcus gnavus clade enriched in inflammatory bowel disease patients.</title>
        <authorList>
            <person name="Hall A.B."/>
            <person name="Yassour M."/>
            <person name="Sauk J."/>
            <person name="Garner A."/>
            <person name="Jiang X."/>
            <person name="Arthur T."/>
            <person name="Lagoudas G.K."/>
            <person name="Vatanen T."/>
            <person name="Fornelos N."/>
            <person name="Wilson R."/>
            <person name="Bertha M."/>
            <person name="Cohen M."/>
            <person name="Garber J."/>
            <person name="Khalili H."/>
            <person name="Gevers D."/>
            <person name="Ananthakrishnan A.N."/>
            <person name="Kugathasan S."/>
            <person name="Lander E.S."/>
            <person name="Blainey P."/>
            <person name="Vlamakis H."/>
            <person name="Xavier R.J."/>
            <person name="Huttenhower C."/>
        </authorList>
    </citation>
    <scope>NUCLEOTIDE SEQUENCE [LARGE SCALE GENOMIC DNA]</scope>
    <source>
        <strain evidence="5 6">RJX1125</strain>
    </source>
</reference>
<dbReference type="GO" id="GO:0008788">
    <property type="term" value="F:alpha,alpha-phosphotrehalase activity"/>
    <property type="evidence" value="ECO:0007669"/>
    <property type="project" value="UniProtKB-EC"/>
</dbReference>
<sequence>MQNEEWKKRTVYQIYPKSFCDSDGDGIGDIRGIISKLDYLQNLGVGAVWLTPMYCSPQVDNGYDISDYYEIDKLFGSKNDFLELVEGAHKRDIRIIMDLVLNHTSTDHMWFKKAFIEKDNKYRDYYIVKPGVNGKEPNNWKSFFGGSAWEKIEGEDNYYLHLFAKEQADLNWECEALRDELSDMMKYWVELGVDGFRLDVINLISKDQAFPDDDTLNDIPGKKYYINGPRLHEFLKEINTKIFTPFDVLTVGETMDASVEDAVLLTSPQEKELDMIFAMEHMQVDYKNGDRWSVQDTDFLKLKDILSKWQYKMEETGGWNSLFWSNHDQPRVVSRFGDNGKYRVESAKMLATVLHMLKGTPYIYQGEEFGMPNPGYETIEEFEDIESLNVYKERKERGIEESTIMQGICRQSRDNGRSPMQWNASEGNGFSSGTPWIKMGRSASLINAENDLKREDGVFHYYKKLLEMRKTEELVREGKYVRLEENDPSVWCYLREGEKEALLVIANFFGEKTEFKMPKQWNDNYEITEKLLANYSDTEIPESYMKLREYETAVFRCIKKR</sequence>
<evidence type="ECO:0000256" key="1">
    <source>
        <dbReference type="ARBA" id="ARBA00008061"/>
    </source>
</evidence>
<dbReference type="PANTHER" id="PTHR10357">
    <property type="entry name" value="ALPHA-AMYLASE FAMILY MEMBER"/>
    <property type="match status" value="1"/>
</dbReference>
<dbReference type="FunFam" id="3.20.20.80:FF:000064">
    <property type="entry name" value="Oligo-1,6-glucosidase"/>
    <property type="match status" value="1"/>
</dbReference>
<dbReference type="Pfam" id="PF00128">
    <property type="entry name" value="Alpha-amylase"/>
    <property type="match status" value="1"/>
</dbReference>
<keyword evidence="3 5" id="KW-0326">Glycosidase</keyword>
<dbReference type="InterPro" id="IPR006047">
    <property type="entry name" value="GH13_cat_dom"/>
</dbReference>
<dbReference type="SUPFAM" id="SSF51011">
    <property type="entry name" value="Glycosyl hydrolase domain"/>
    <property type="match status" value="1"/>
</dbReference>
<comment type="similarity">
    <text evidence="1">Belongs to the glycosyl hydrolase 13 family.</text>
</comment>
<dbReference type="InterPro" id="IPR013780">
    <property type="entry name" value="Glyco_hydro_b"/>
</dbReference>
<dbReference type="Pfam" id="PF23915">
    <property type="entry name" value="SusG_C"/>
    <property type="match status" value="1"/>
</dbReference>
<comment type="caution">
    <text evidence="5">The sequence shown here is derived from an EMBL/GenBank/DDBJ whole genome shotgun (WGS) entry which is preliminary data.</text>
</comment>
<dbReference type="InterPro" id="IPR017853">
    <property type="entry name" value="GH"/>
</dbReference>
<evidence type="ECO:0000256" key="3">
    <source>
        <dbReference type="ARBA" id="ARBA00023295"/>
    </source>
</evidence>
<organism evidence="5 6">
    <name type="scientific">Mediterraneibacter gnavus</name>
    <name type="common">Ruminococcus gnavus</name>
    <dbReference type="NCBI Taxonomy" id="33038"/>
    <lineage>
        <taxon>Bacteria</taxon>
        <taxon>Bacillati</taxon>
        <taxon>Bacillota</taxon>
        <taxon>Clostridia</taxon>
        <taxon>Lachnospirales</taxon>
        <taxon>Lachnospiraceae</taxon>
        <taxon>Mediterraneibacter</taxon>
    </lineage>
</organism>
<dbReference type="InterPro" id="IPR045857">
    <property type="entry name" value="O16G_dom_2"/>
</dbReference>
<dbReference type="PANTHER" id="PTHR10357:SF179">
    <property type="entry name" value="NEUTRAL AND BASIC AMINO ACID TRANSPORT PROTEIN RBAT"/>
    <property type="match status" value="1"/>
</dbReference>
<evidence type="ECO:0000259" key="4">
    <source>
        <dbReference type="SMART" id="SM00642"/>
    </source>
</evidence>
<keyword evidence="2 5" id="KW-0378">Hydrolase</keyword>
<dbReference type="GO" id="GO:0009313">
    <property type="term" value="P:oligosaccharide catabolic process"/>
    <property type="evidence" value="ECO:0007669"/>
    <property type="project" value="TreeGrafter"/>
</dbReference>
<protein>
    <submittedName>
        <fullName evidence="5">Alpha,alpha-phosphotrehalase</fullName>
        <ecNumber evidence="5">3.2.1.93</ecNumber>
    </submittedName>
</protein>
<dbReference type="EC" id="3.2.1.93" evidence="5"/>
<dbReference type="FunFam" id="2.60.40.1180:FF:000007">
    <property type="entry name" value="Sucrose isomerase"/>
    <property type="match status" value="1"/>
</dbReference>
<dbReference type="NCBIfam" id="NF008183">
    <property type="entry name" value="PRK10933.1"/>
    <property type="match status" value="1"/>
</dbReference>
<dbReference type="GO" id="GO:0004556">
    <property type="term" value="F:alpha-amylase activity"/>
    <property type="evidence" value="ECO:0007669"/>
    <property type="project" value="TreeGrafter"/>
</dbReference>
<dbReference type="Proteomes" id="UP000235093">
    <property type="component" value="Unassembled WGS sequence"/>
</dbReference>
<dbReference type="Gene3D" id="3.90.400.10">
    <property type="entry name" value="Oligo-1,6-glucosidase, Domain 2"/>
    <property type="match status" value="1"/>
</dbReference>
<evidence type="ECO:0000313" key="5">
    <source>
        <dbReference type="EMBL" id="PLT70245.1"/>
    </source>
</evidence>
<name>A0A2N5P592_MEDGN</name>
<dbReference type="SMART" id="SM00642">
    <property type="entry name" value="Aamy"/>
    <property type="match status" value="1"/>
</dbReference>
<dbReference type="SUPFAM" id="SSF51445">
    <property type="entry name" value="(Trans)glycosidases"/>
    <property type="match status" value="1"/>
</dbReference>
<gene>
    <name evidence="5" type="ORF">CDL23_15565</name>
</gene>
<dbReference type="Gene3D" id="2.60.40.1180">
    <property type="entry name" value="Golgi alpha-mannosidase II"/>
    <property type="match status" value="1"/>
</dbReference>
<dbReference type="Gene3D" id="3.20.20.80">
    <property type="entry name" value="Glycosidases"/>
    <property type="match status" value="1"/>
</dbReference>
<dbReference type="AlphaFoldDB" id="A0A2N5P592"/>
<feature type="domain" description="Glycosyl hydrolase family 13 catalytic" evidence="4">
    <location>
        <begin position="13"/>
        <end position="417"/>
    </location>
</feature>
<proteinExistence type="inferred from homology"/>
<accession>A0A2N5P592</accession>
<evidence type="ECO:0000313" key="6">
    <source>
        <dbReference type="Proteomes" id="UP000235093"/>
    </source>
</evidence>
<dbReference type="EMBL" id="NIHT01000047">
    <property type="protein sequence ID" value="PLT70245.1"/>
    <property type="molecule type" value="Genomic_DNA"/>
</dbReference>
<dbReference type="InterPro" id="IPR056300">
    <property type="entry name" value="SusG-like_C"/>
</dbReference>
<evidence type="ECO:0000256" key="2">
    <source>
        <dbReference type="ARBA" id="ARBA00022801"/>
    </source>
</evidence>
<dbReference type="CDD" id="cd11333">
    <property type="entry name" value="AmyAc_SI_OligoGlu_DGase"/>
    <property type="match status" value="1"/>
</dbReference>